<keyword evidence="3" id="KW-1185">Reference proteome</keyword>
<evidence type="ECO:0000256" key="1">
    <source>
        <dbReference type="SAM" id="MobiDB-lite"/>
    </source>
</evidence>
<feature type="region of interest" description="Disordered" evidence="1">
    <location>
        <begin position="69"/>
        <end position="112"/>
    </location>
</feature>
<protein>
    <submittedName>
        <fullName evidence="2">Uncharacterized protein</fullName>
    </submittedName>
</protein>
<feature type="compositionally biased region" description="Basic and acidic residues" evidence="1">
    <location>
        <begin position="82"/>
        <end position="96"/>
    </location>
</feature>
<feature type="compositionally biased region" description="Basic residues" evidence="1">
    <location>
        <begin position="98"/>
        <end position="110"/>
    </location>
</feature>
<dbReference type="GeneID" id="54300471"/>
<reference evidence="2" key="1">
    <citation type="journal article" date="2020" name="Stud. Mycol.">
        <title>101 Dothideomycetes genomes: a test case for predicting lifestyles and emergence of pathogens.</title>
        <authorList>
            <person name="Haridas S."/>
            <person name="Albert R."/>
            <person name="Binder M."/>
            <person name="Bloem J."/>
            <person name="Labutti K."/>
            <person name="Salamov A."/>
            <person name="Andreopoulos B."/>
            <person name="Baker S."/>
            <person name="Barry K."/>
            <person name="Bills G."/>
            <person name="Bluhm B."/>
            <person name="Cannon C."/>
            <person name="Castanera R."/>
            <person name="Culley D."/>
            <person name="Daum C."/>
            <person name="Ezra D."/>
            <person name="Gonzalez J."/>
            <person name="Henrissat B."/>
            <person name="Kuo A."/>
            <person name="Liang C."/>
            <person name="Lipzen A."/>
            <person name="Lutzoni F."/>
            <person name="Magnuson J."/>
            <person name="Mondo S."/>
            <person name="Nolan M."/>
            <person name="Ohm R."/>
            <person name="Pangilinan J."/>
            <person name="Park H.-J."/>
            <person name="Ramirez L."/>
            <person name="Alfaro M."/>
            <person name="Sun H."/>
            <person name="Tritt A."/>
            <person name="Yoshinaga Y."/>
            <person name="Zwiers L.-H."/>
            <person name="Turgeon B."/>
            <person name="Goodwin S."/>
            <person name="Spatafora J."/>
            <person name="Crous P."/>
            <person name="Grigoriev I."/>
        </authorList>
    </citation>
    <scope>NUCLEOTIDE SEQUENCE</scope>
    <source>
        <strain evidence="2">CBS 121167</strain>
    </source>
</reference>
<dbReference type="RefSeq" id="XP_033400200.1">
    <property type="nucleotide sequence ID" value="XM_033542974.1"/>
</dbReference>
<sequence length="227" mass="24596">MPGADQCTVGTGWRRAVATAATAASTDLDTSSSMGRSGTGLRAAAWMEEAHACLGSRQRCGWRCRRGTRSWAPSSLASGTNDARDRRRDEVDEAAARRSLKTRSTGRHRPSMIGHAVPYRRSFFREVDLDCQLSAPRIAGDWPILAKKIRPPRRGSNSTQTRAPQLATGTRQLYIRFDDEASQASSPAKATRPAAPTWTSSSGPPRIGSSCTFARIAAAPCIHTRAR</sequence>
<accession>A0A6A6BLD8</accession>
<organism evidence="2 3">
    <name type="scientific">Aplosporella prunicola CBS 121167</name>
    <dbReference type="NCBI Taxonomy" id="1176127"/>
    <lineage>
        <taxon>Eukaryota</taxon>
        <taxon>Fungi</taxon>
        <taxon>Dikarya</taxon>
        <taxon>Ascomycota</taxon>
        <taxon>Pezizomycotina</taxon>
        <taxon>Dothideomycetes</taxon>
        <taxon>Dothideomycetes incertae sedis</taxon>
        <taxon>Botryosphaeriales</taxon>
        <taxon>Aplosporellaceae</taxon>
        <taxon>Aplosporella</taxon>
    </lineage>
</organism>
<feature type="compositionally biased region" description="Polar residues" evidence="1">
    <location>
        <begin position="71"/>
        <end position="81"/>
    </location>
</feature>
<evidence type="ECO:0000313" key="3">
    <source>
        <dbReference type="Proteomes" id="UP000799438"/>
    </source>
</evidence>
<feature type="region of interest" description="Disordered" evidence="1">
    <location>
        <begin position="180"/>
        <end position="210"/>
    </location>
</feature>
<gene>
    <name evidence="2" type="ORF">K452DRAFT_306316</name>
</gene>
<name>A0A6A6BLD8_9PEZI</name>
<dbReference type="Proteomes" id="UP000799438">
    <property type="component" value="Unassembled WGS sequence"/>
</dbReference>
<evidence type="ECO:0000313" key="2">
    <source>
        <dbReference type="EMBL" id="KAF2144488.1"/>
    </source>
</evidence>
<proteinExistence type="predicted"/>
<dbReference type="EMBL" id="ML995479">
    <property type="protein sequence ID" value="KAF2144488.1"/>
    <property type="molecule type" value="Genomic_DNA"/>
</dbReference>
<dbReference type="AlphaFoldDB" id="A0A6A6BLD8"/>